<feature type="transmembrane region" description="Helical" evidence="18">
    <location>
        <begin position="202"/>
        <end position="221"/>
    </location>
</feature>
<dbReference type="GO" id="GO:0008137">
    <property type="term" value="F:NADH dehydrogenase (ubiquinone) activity"/>
    <property type="evidence" value="ECO:0007669"/>
    <property type="project" value="UniProtKB-EC"/>
</dbReference>
<dbReference type="PANTHER" id="PTHR46552:SF1">
    <property type="entry name" value="NADH-UBIQUINONE OXIDOREDUCTASE CHAIN 2"/>
    <property type="match status" value="1"/>
</dbReference>
<dbReference type="Pfam" id="PF00361">
    <property type="entry name" value="Proton_antipo_M"/>
    <property type="match status" value="1"/>
</dbReference>
<keyword evidence="10 18" id="KW-0249">Electron transport</keyword>
<evidence type="ECO:0000256" key="13">
    <source>
        <dbReference type="ARBA" id="ARBA00023075"/>
    </source>
</evidence>
<evidence type="ECO:0000256" key="2">
    <source>
        <dbReference type="ARBA" id="ARBA00007012"/>
    </source>
</evidence>
<dbReference type="PANTHER" id="PTHR46552">
    <property type="entry name" value="NADH-UBIQUINONE OXIDOREDUCTASE CHAIN 2"/>
    <property type="match status" value="1"/>
</dbReference>
<evidence type="ECO:0000256" key="9">
    <source>
        <dbReference type="ARBA" id="ARBA00022967"/>
    </source>
</evidence>
<feature type="transmembrane region" description="Helical" evidence="18">
    <location>
        <begin position="283"/>
        <end position="306"/>
    </location>
</feature>
<evidence type="ECO:0000313" key="21">
    <source>
        <dbReference type="EMBL" id="QRZ02784.1"/>
    </source>
</evidence>
<dbReference type="PRINTS" id="PR01436">
    <property type="entry name" value="NADHDHGNASE2"/>
</dbReference>
<evidence type="ECO:0000256" key="15">
    <source>
        <dbReference type="ARBA" id="ARBA00023136"/>
    </source>
</evidence>
<keyword evidence="5" id="KW-0813">Transport</keyword>
<dbReference type="InterPro" id="IPR010933">
    <property type="entry name" value="NADH_DH_su2_C"/>
</dbReference>
<evidence type="ECO:0000256" key="6">
    <source>
        <dbReference type="ARBA" id="ARBA00022660"/>
    </source>
</evidence>
<dbReference type="InterPro" id="IPR050175">
    <property type="entry name" value="Complex_I_Subunit_2"/>
</dbReference>
<evidence type="ECO:0000256" key="10">
    <source>
        <dbReference type="ARBA" id="ARBA00022982"/>
    </source>
</evidence>
<comment type="function">
    <text evidence="18">Core subunit of the mitochondrial membrane respiratory chain NADH dehydrogenase (Complex I) which catalyzes electron transfer from NADH through the respiratory chain, using ubiquinone as an electron acceptor. Essential for the catalytic activity and assembly of complex I.</text>
</comment>
<dbReference type="EMBL" id="MT279067">
    <property type="protein sequence ID" value="QRZ02784.1"/>
    <property type="molecule type" value="Genomic_DNA"/>
</dbReference>
<feature type="transmembrane region" description="Helical" evidence="18">
    <location>
        <begin position="95"/>
        <end position="117"/>
    </location>
</feature>
<evidence type="ECO:0000256" key="1">
    <source>
        <dbReference type="ARBA" id="ARBA00004448"/>
    </source>
</evidence>
<feature type="domain" description="NADH dehydrogenase subunit 2 C-terminal" evidence="20">
    <location>
        <begin position="292"/>
        <end position="346"/>
    </location>
</feature>
<comment type="catalytic activity">
    <reaction evidence="17 18">
        <text>a ubiquinone + NADH + 5 H(+)(in) = a ubiquinol + NAD(+) + 4 H(+)(out)</text>
        <dbReference type="Rhea" id="RHEA:29091"/>
        <dbReference type="Rhea" id="RHEA-COMP:9565"/>
        <dbReference type="Rhea" id="RHEA-COMP:9566"/>
        <dbReference type="ChEBI" id="CHEBI:15378"/>
        <dbReference type="ChEBI" id="CHEBI:16389"/>
        <dbReference type="ChEBI" id="CHEBI:17976"/>
        <dbReference type="ChEBI" id="CHEBI:57540"/>
        <dbReference type="ChEBI" id="CHEBI:57945"/>
        <dbReference type="EC" id="7.1.1.2"/>
    </reaction>
</comment>
<comment type="subunit">
    <text evidence="16">Core subunit of respiratory chain NADH dehydrogenase (Complex I) which is composed of 45 different subunits. Interacts with TMEM242.</text>
</comment>
<dbReference type="InterPro" id="IPR001750">
    <property type="entry name" value="ND/Mrp_TM"/>
</dbReference>
<comment type="subcellular location">
    <subcellularLocation>
        <location evidence="1 18">Mitochondrion inner membrane</location>
        <topology evidence="1 18">Multi-pass membrane protein</topology>
    </subcellularLocation>
</comment>
<evidence type="ECO:0000256" key="3">
    <source>
        <dbReference type="ARBA" id="ARBA00012944"/>
    </source>
</evidence>
<keyword evidence="13 18" id="KW-0830">Ubiquinone</keyword>
<organism evidence="21">
    <name type="scientific">Papio anubis</name>
    <name type="common">Olive baboon</name>
    <dbReference type="NCBI Taxonomy" id="9555"/>
    <lineage>
        <taxon>Eukaryota</taxon>
        <taxon>Metazoa</taxon>
        <taxon>Chordata</taxon>
        <taxon>Craniata</taxon>
        <taxon>Vertebrata</taxon>
        <taxon>Euteleostomi</taxon>
        <taxon>Mammalia</taxon>
        <taxon>Eutheria</taxon>
        <taxon>Euarchontoglires</taxon>
        <taxon>Primates</taxon>
        <taxon>Haplorrhini</taxon>
        <taxon>Catarrhini</taxon>
        <taxon>Cercopithecidae</taxon>
        <taxon>Cercopithecinae</taxon>
        <taxon>Papio</taxon>
    </lineage>
</organism>
<reference evidence="21" key="1">
    <citation type="journal article" date="2021" name="Am. J. Phys. Anthropol.">
        <title>New mitogenomic lineages in Papio baboons and their phylogeographic implications.</title>
        <authorList>
            <person name="Roos C."/>
            <person name="Knauf S."/>
            <person name="Chuma I.S."/>
            <person name="Maille A."/>
            <person name="Callou C."/>
            <person name="Sabin R."/>
            <person name="Portela Miguez R."/>
            <person name="Zinner D."/>
        </authorList>
    </citation>
    <scope>NUCLEOTIDE SEQUENCE</scope>
</reference>
<accession>A0A895G7K1</accession>
<evidence type="ECO:0000259" key="20">
    <source>
        <dbReference type="Pfam" id="PF06444"/>
    </source>
</evidence>
<dbReference type="Pfam" id="PF06444">
    <property type="entry name" value="NADH_dehy_S2_C"/>
    <property type="match status" value="1"/>
</dbReference>
<evidence type="ECO:0000256" key="18">
    <source>
        <dbReference type="RuleBase" id="RU003403"/>
    </source>
</evidence>
<feature type="transmembrane region" description="Helical" evidence="18">
    <location>
        <begin position="57"/>
        <end position="75"/>
    </location>
</feature>
<feature type="transmembrane region" description="Helical" evidence="18">
    <location>
        <begin position="153"/>
        <end position="172"/>
    </location>
</feature>
<feature type="domain" description="NADH:quinone oxidoreductase/Mrp antiporter transmembrane" evidence="19">
    <location>
        <begin position="23"/>
        <end position="288"/>
    </location>
</feature>
<evidence type="ECO:0000256" key="4">
    <source>
        <dbReference type="ARBA" id="ARBA00021008"/>
    </source>
</evidence>
<comment type="similarity">
    <text evidence="2 18">Belongs to the complex I subunit 2 family.</text>
</comment>
<dbReference type="GO" id="GO:0005743">
    <property type="term" value="C:mitochondrial inner membrane"/>
    <property type="evidence" value="ECO:0007669"/>
    <property type="project" value="UniProtKB-SubCell"/>
</dbReference>
<keyword evidence="12 18" id="KW-0520">NAD</keyword>
<geneLocation type="mitochondrion" evidence="21"/>
<dbReference type="GO" id="GO:0006120">
    <property type="term" value="P:mitochondrial electron transport, NADH to ubiquinone"/>
    <property type="evidence" value="ECO:0007669"/>
    <property type="project" value="InterPro"/>
</dbReference>
<gene>
    <name evidence="21" type="primary">ND2</name>
</gene>
<evidence type="ECO:0000256" key="5">
    <source>
        <dbReference type="ARBA" id="ARBA00022448"/>
    </source>
</evidence>
<evidence type="ECO:0000256" key="16">
    <source>
        <dbReference type="ARBA" id="ARBA00029481"/>
    </source>
</evidence>
<evidence type="ECO:0000256" key="17">
    <source>
        <dbReference type="ARBA" id="ARBA00049551"/>
    </source>
</evidence>
<dbReference type="InterPro" id="IPR003917">
    <property type="entry name" value="NADH_UbQ_OxRdtase_chain2"/>
</dbReference>
<name>A0A895G7K1_PAPAN</name>
<keyword evidence="6 18" id="KW-0679">Respiratory chain</keyword>
<sequence>MNPLAQLIIYTTMITGTLITMLSSHWFLTWAGLEMNMLAFIPILIKKTNARSTEAATKYFLAQSTASMILLMAIISNNLLSGHWTTTTTTYTNQLPPLAMTIALTMKLGMAPFHFWVPEVTQGTPLTSGLLLLTWQKLAPISIMYQIHPSINTHILLTLSTLSIAVGSWGGLNQTQLRKILGYSSITHTGWMMMTLTYNPTITTLYLITYITLTTTMFLALNLNSSTTTLMLSNTWNKSTHLMPLTTSTLLSLGGLPPLTGFLPKWTTIQELTMNNNFIIPTIMITMTLLNLYFYMRLIYTISLTLLPTSNNTKMTWQFENTKPTLLIPALTTISTLLLPISPLILSIP</sequence>
<evidence type="ECO:0000256" key="7">
    <source>
        <dbReference type="ARBA" id="ARBA00022692"/>
    </source>
</evidence>
<evidence type="ECO:0000256" key="14">
    <source>
        <dbReference type="ARBA" id="ARBA00023128"/>
    </source>
</evidence>
<dbReference type="EC" id="7.1.1.2" evidence="3 18"/>
<evidence type="ECO:0000256" key="8">
    <source>
        <dbReference type="ARBA" id="ARBA00022792"/>
    </source>
</evidence>
<keyword evidence="8 18" id="KW-0999">Mitochondrion inner membrane</keyword>
<proteinExistence type="inferred from homology"/>
<keyword evidence="11 18" id="KW-1133">Transmembrane helix</keyword>
<keyword evidence="9 18" id="KW-1278">Translocase</keyword>
<evidence type="ECO:0000256" key="12">
    <source>
        <dbReference type="ARBA" id="ARBA00023027"/>
    </source>
</evidence>
<keyword evidence="15 18" id="KW-0472">Membrane</keyword>
<evidence type="ECO:0000259" key="19">
    <source>
        <dbReference type="Pfam" id="PF00361"/>
    </source>
</evidence>
<keyword evidence="7 18" id="KW-0812">Transmembrane</keyword>
<evidence type="ECO:0000256" key="11">
    <source>
        <dbReference type="ARBA" id="ARBA00022989"/>
    </source>
</evidence>
<keyword evidence="14 18" id="KW-0496">Mitochondrion</keyword>
<protein>
    <recommendedName>
        <fullName evidence="4 18">NADH-ubiquinone oxidoreductase chain 2</fullName>
        <ecNumber evidence="3 18">7.1.1.2</ecNumber>
    </recommendedName>
</protein>
<feature type="transmembrane region" description="Helical" evidence="18">
    <location>
        <begin position="241"/>
        <end position="263"/>
    </location>
</feature>
<feature type="transmembrane region" description="Helical" evidence="18">
    <location>
        <begin position="326"/>
        <end position="346"/>
    </location>
</feature>
<dbReference type="AlphaFoldDB" id="A0A895G7K1"/>